<dbReference type="GO" id="GO:0009103">
    <property type="term" value="P:lipopolysaccharide biosynthetic process"/>
    <property type="evidence" value="ECO:0007669"/>
    <property type="project" value="TreeGrafter"/>
</dbReference>
<dbReference type="Pfam" id="PF13692">
    <property type="entry name" value="Glyco_trans_1_4"/>
    <property type="match status" value="1"/>
</dbReference>
<accession>A0A917MZ41</accession>
<dbReference type="CDD" id="cd03801">
    <property type="entry name" value="GT4_PimA-like"/>
    <property type="match status" value="1"/>
</dbReference>
<dbReference type="Proteomes" id="UP000627292">
    <property type="component" value="Unassembled WGS sequence"/>
</dbReference>
<dbReference type="PANTHER" id="PTHR46401">
    <property type="entry name" value="GLYCOSYLTRANSFERASE WBBK-RELATED"/>
    <property type="match status" value="1"/>
</dbReference>
<comment type="caution">
    <text evidence="2">The sequence shown here is derived from an EMBL/GenBank/DDBJ whole genome shotgun (WGS) entry which is preliminary data.</text>
</comment>
<dbReference type="GO" id="GO:0016757">
    <property type="term" value="F:glycosyltransferase activity"/>
    <property type="evidence" value="ECO:0007669"/>
    <property type="project" value="TreeGrafter"/>
</dbReference>
<reference evidence="2" key="2">
    <citation type="submission" date="2020-09" db="EMBL/GenBank/DDBJ databases">
        <authorList>
            <person name="Sun Q."/>
            <person name="Zhou Y."/>
        </authorList>
    </citation>
    <scope>NUCLEOTIDE SEQUENCE</scope>
    <source>
        <strain evidence="2">CGMCC 1.15290</strain>
    </source>
</reference>
<sequence>MATYSRMKVTFLLPARGLVPTGGYKVVLEYANKMVADNIDVTLIYPFDLKRNKILAEGWLGKLRLCKKALTKTLKKQYSVNAWFKLDSRVREKVVPYLHHWFIPDADVVFATAWETAEWVNTFPDRKGKKFYLVQHYEDWYGTDKEAVDATWKMPLNKVVIATWLQEYAESLGQPSVLIRNGLNFKDYYIETPIATRPRHHVSMLYHDLEIKGSVYGIRALEQVKKEIPELEVTLFGTFEKPDWIPEWMAYHYVPKNLRDIYNSSSIFISASIEEGWGLPRAEAMQCGCAVVLTATGGHLDYGTQGVDCIFTPVRDVDAMANAITDLIRNDDKRIAIAKAGNQTVQQFTWESAYGRIKEYMQQA</sequence>
<evidence type="ECO:0000313" key="3">
    <source>
        <dbReference type="Proteomes" id="UP000627292"/>
    </source>
</evidence>
<gene>
    <name evidence="2" type="primary">cps1B</name>
    <name evidence="2" type="ORF">GCM10011379_54210</name>
</gene>
<dbReference type="EMBL" id="BMIB01000006">
    <property type="protein sequence ID" value="GGH81592.1"/>
    <property type="molecule type" value="Genomic_DNA"/>
</dbReference>
<organism evidence="2 3">
    <name type="scientific">Filimonas zeae</name>
    <dbReference type="NCBI Taxonomy" id="1737353"/>
    <lineage>
        <taxon>Bacteria</taxon>
        <taxon>Pseudomonadati</taxon>
        <taxon>Bacteroidota</taxon>
        <taxon>Chitinophagia</taxon>
        <taxon>Chitinophagales</taxon>
        <taxon>Chitinophagaceae</taxon>
        <taxon>Filimonas</taxon>
    </lineage>
</organism>
<keyword evidence="3" id="KW-1185">Reference proteome</keyword>
<name>A0A917MZ41_9BACT</name>
<dbReference type="Gene3D" id="3.40.50.11090">
    <property type="match status" value="1"/>
</dbReference>
<dbReference type="Gene3D" id="3.40.50.2000">
    <property type="entry name" value="Glycogen Phosphorylase B"/>
    <property type="match status" value="1"/>
</dbReference>
<dbReference type="PANTHER" id="PTHR46401:SF2">
    <property type="entry name" value="GLYCOSYLTRANSFERASE WBBK-RELATED"/>
    <property type="match status" value="1"/>
</dbReference>
<dbReference type="SUPFAM" id="SSF53756">
    <property type="entry name" value="UDP-Glycosyltransferase/glycogen phosphorylase"/>
    <property type="match status" value="1"/>
</dbReference>
<dbReference type="AlphaFoldDB" id="A0A917MZ41"/>
<proteinExistence type="predicted"/>
<protein>
    <submittedName>
        <fullName evidence="2">Glycosyltransferase family 1 (GT1)</fullName>
    </submittedName>
</protein>
<keyword evidence="1" id="KW-0808">Transferase</keyword>
<evidence type="ECO:0000256" key="1">
    <source>
        <dbReference type="ARBA" id="ARBA00022679"/>
    </source>
</evidence>
<evidence type="ECO:0000313" key="2">
    <source>
        <dbReference type="EMBL" id="GGH81592.1"/>
    </source>
</evidence>
<reference evidence="2" key="1">
    <citation type="journal article" date="2014" name="Int. J. Syst. Evol. Microbiol.">
        <title>Complete genome sequence of Corynebacterium casei LMG S-19264T (=DSM 44701T), isolated from a smear-ripened cheese.</title>
        <authorList>
            <consortium name="US DOE Joint Genome Institute (JGI-PGF)"/>
            <person name="Walter F."/>
            <person name="Albersmeier A."/>
            <person name="Kalinowski J."/>
            <person name="Ruckert C."/>
        </authorList>
    </citation>
    <scope>NUCLEOTIDE SEQUENCE</scope>
    <source>
        <strain evidence="2">CGMCC 1.15290</strain>
    </source>
</reference>